<dbReference type="EMBL" id="JTFC01000041">
    <property type="protein sequence ID" value="RUS52990.1"/>
    <property type="molecule type" value="Genomic_DNA"/>
</dbReference>
<dbReference type="AlphaFoldDB" id="A0A433RQJ7"/>
<dbReference type="Proteomes" id="UP000288623">
    <property type="component" value="Unassembled WGS sequence"/>
</dbReference>
<dbReference type="RefSeq" id="WP_148113869.1">
    <property type="nucleotide sequence ID" value="NZ_JTFC01000041.1"/>
</dbReference>
<proteinExistence type="predicted"/>
<organism evidence="1 2">
    <name type="scientific">Candidatus Kurthia intestinigallinarum</name>
    <dbReference type="NCBI Taxonomy" id="1562256"/>
    <lineage>
        <taxon>Bacteria</taxon>
        <taxon>Bacillati</taxon>
        <taxon>Bacillota</taxon>
        <taxon>Bacilli</taxon>
        <taxon>Bacillales</taxon>
        <taxon>Caryophanaceae</taxon>
        <taxon>Kurthia</taxon>
    </lineage>
</organism>
<protein>
    <submittedName>
        <fullName evidence="1">Uncharacterized protein</fullName>
    </submittedName>
</protein>
<reference evidence="1 2" key="1">
    <citation type="submission" date="2014-11" db="EMBL/GenBank/DDBJ databases">
        <title>Genome sequence and analysis of novel Kurthia sp.</title>
        <authorList>
            <person name="Lawson J.N."/>
            <person name="Gonzalez J.E."/>
            <person name="Rinauldi L."/>
            <person name="Xuan Z."/>
            <person name="Firman A."/>
            <person name="Shaddox L."/>
            <person name="Trudeau A."/>
            <person name="Shah S."/>
            <person name="Reiman D."/>
        </authorList>
    </citation>
    <scope>NUCLEOTIDE SEQUENCE [LARGE SCALE GENOMIC DNA]</scope>
    <source>
        <strain evidence="1 2">3B1D</strain>
    </source>
</reference>
<evidence type="ECO:0000313" key="1">
    <source>
        <dbReference type="EMBL" id="RUS52990.1"/>
    </source>
</evidence>
<sequence>MKAVMKRIERDAIVLEMDGQEYKLIMGRDMTQYVHVIMNEGFYIEPVHSDKQRELLMISDNPDADMMLNKVISNSSKLPDVYQ</sequence>
<gene>
    <name evidence="1" type="ORF">QI30_15635</name>
</gene>
<name>A0A433RQJ7_9BACL</name>
<accession>A0A433RQJ7</accession>
<keyword evidence="2" id="KW-1185">Reference proteome</keyword>
<dbReference type="OrthoDB" id="2456147at2"/>
<comment type="caution">
    <text evidence="1">The sequence shown here is derived from an EMBL/GenBank/DDBJ whole genome shotgun (WGS) entry which is preliminary data.</text>
</comment>
<evidence type="ECO:0000313" key="2">
    <source>
        <dbReference type="Proteomes" id="UP000288623"/>
    </source>
</evidence>